<evidence type="ECO:0000313" key="4">
    <source>
        <dbReference type="EMBL" id="TCI05950.1"/>
    </source>
</evidence>
<evidence type="ECO:0000259" key="3">
    <source>
        <dbReference type="Pfam" id="PF13309"/>
    </source>
</evidence>
<sequence>MATIQLFVDLINGLLNISDRGGVSSKPSAGSPVWSNARPPRNVPLRRGATDPEGIPRRMAAKSSRSRAVPPRMEVTASLRAEREAMFAALFPIVDVVGSFVGENVEIVLHDLTRPESSIVKILNGHVSGRSVGESILSGPDGDKGFVELLRSLQEGDTDAHSVVADYQTFTRSGKELQSSTVIFRDSGGTNFASLCVNADMAVVVQAHALLQSMLARPKETEASREAAPGIDALMKEIIAEAVHRFGKPVSAMDKDEKIHAVESMMQRGLFIVKGGVERAASALGVTRFTIYNYLDVLRQRSADISLLPQRLRGKGGK</sequence>
<dbReference type="Proteomes" id="UP000291822">
    <property type="component" value="Unassembled WGS sequence"/>
</dbReference>
<evidence type="ECO:0000259" key="2">
    <source>
        <dbReference type="Pfam" id="PF08348"/>
    </source>
</evidence>
<feature type="domain" description="Transcriptional regulator DauR-like HTH" evidence="3">
    <location>
        <begin position="235"/>
        <end position="296"/>
    </location>
</feature>
<feature type="region of interest" description="Disordered" evidence="1">
    <location>
        <begin position="21"/>
        <end position="71"/>
    </location>
</feature>
<proteinExistence type="predicted"/>
<dbReference type="PANTHER" id="PTHR35568:SF1">
    <property type="entry name" value="TRANSCRIPTIONAL REGULATOR DAUR"/>
    <property type="match status" value="1"/>
</dbReference>
<gene>
    <name evidence="4" type="ORF">EZM97_36160</name>
</gene>
<dbReference type="RefSeq" id="WP_131152769.1">
    <property type="nucleotide sequence ID" value="NZ_SJTG01000008.1"/>
</dbReference>
<protein>
    <submittedName>
        <fullName evidence="4">Transcriptional regulator</fullName>
    </submittedName>
</protein>
<reference evidence="4 5" key="1">
    <citation type="submission" date="2019-02" db="EMBL/GenBank/DDBJ databases">
        <title>Dyella amyloliquefaciens sp. nov., isolated from forest soil.</title>
        <authorList>
            <person name="Gao Z.-H."/>
            <person name="Qiu L.-H."/>
        </authorList>
    </citation>
    <scope>NUCLEOTIDE SEQUENCE [LARGE SCALE GENOMIC DNA]</scope>
    <source>
        <strain evidence="4 5">KACC 12747</strain>
    </source>
</reference>
<dbReference type="Pfam" id="PF08348">
    <property type="entry name" value="PAS_6"/>
    <property type="match status" value="1"/>
</dbReference>
<evidence type="ECO:0000256" key="1">
    <source>
        <dbReference type="SAM" id="MobiDB-lite"/>
    </source>
</evidence>
<evidence type="ECO:0000313" key="5">
    <source>
        <dbReference type="Proteomes" id="UP000291822"/>
    </source>
</evidence>
<comment type="caution">
    <text evidence="4">The sequence shown here is derived from an EMBL/GenBank/DDBJ whole genome shotgun (WGS) entry which is preliminary data.</text>
</comment>
<dbReference type="InterPro" id="IPR039445">
    <property type="entry name" value="DauR-like_HTH"/>
</dbReference>
<dbReference type="Pfam" id="PF13309">
    <property type="entry name" value="HTH_22"/>
    <property type="match status" value="1"/>
</dbReference>
<dbReference type="InterPro" id="IPR013559">
    <property type="entry name" value="YheO"/>
</dbReference>
<dbReference type="EMBL" id="SJTG01000008">
    <property type="protein sequence ID" value="TCI05950.1"/>
    <property type="molecule type" value="Genomic_DNA"/>
</dbReference>
<feature type="domain" description="YheO-like" evidence="2">
    <location>
        <begin position="90"/>
        <end position="208"/>
    </location>
</feature>
<feature type="compositionally biased region" description="Low complexity" evidence="1">
    <location>
        <begin position="57"/>
        <end position="68"/>
    </location>
</feature>
<dbReference type="InterPro" id="IPR039446">
    <property type="entry name" value="DauR-like"/>
</dbReference>
<accession>A0A4V2NKW7</accession>
<keyword evidence="5" id="KW-1185">Reference proteome</keyword>
<dbReference type="PANTHER" id="PTHR35568">
    <property type="entry name" value="TRANSCRIPTIONAL REGULATOR DAUR"/>
    <property type="match status" value="1"/>
</dbReference>
<organism evidence="4 5">
    <name type="scientific">Dyella soli</name>
    <dbReference type="NCBI Taxonomy" id="522319"/>
    <lineage>
        <taxon>Bacteria</taxon>
        <taxon>Pseudomonadati</taxon>
        <taxon>Pseudomonadota</taxon>
        <taxon>Gammaproteobacteria</taxon>
        <taxon>Lysobacterales</taxon>
        <taxon>Rhodanobacteraceae</taxon>
        <taxon>Dyella</taxon>
    </lineage>
</organism>
<name>A0A4V2NKW7_9GAMM</name>
<dbReference type="AlphaFoldDB" id="A0A4V2NKW7"/>